<reference evidence="1" key="1">
    <citation type="submission" date="2018-02" db="EMBL/GenBank/DDBJ databases">
        <title>Rhizophora mucronata_Transcriptome.</title>
        <authorList>
            <person name="Meera S.P."/>
            <person name="Sreeshan A."/>
            <person name="Augustine A."/>
        </authorList>
    </citation>
    <scope>NUCLEOTIDE SEQUENCE</scope>
    <source>
        <tissue evidence="1">Leaf</tissue>
    </source>
</reference>
<evidence type="ECO:0000313" key="1">
    <source>
        <dbReference type="EMBL" id="MBX15960.1"/>
    </source>
</evidence>
<name>A0A2P2LDE7_RHIMU</name>
<sequence>MPVAHPLQTHLCQCWNSQPSLLSYQLHRYTQSLAELLPPQIQLPLATYTILIPHLHRHNLPVLSLLHRQ</sequence>
<dbReference type="EMBL" id="GGEC01035476">
    <property type="protein sequence ID" value="MBX15960.1"/>
    <property type="molecule type" value="Transcribed_RNA"/>
</dbReference>
<organism evidence="1">
    <name type="scientific">Rhizophora mucronata</name>
    <name type="common">Asiatic mangrove</name>
    <dbReference type="NCBI Taxonomy" id="61149"/>
    <lineage>
        <taxon>Eukaryota</taxon>
        <taxon>Viridiplantae</taxon>
        <taxon>Streptophyta</taxon>
        <taxon>Embryophyta</taxon>
        <taxon>Tracheophyta</taxon>
        <taxon>Spermatophyta</taxon>
        <taxon>Magnoliopsida</taxon>
        <taxon>eudicotyledons</taxon>
        <taxon>Gunneridae</taxon>
        <taxon>Pentapetalae</taxon>
        <taxon>rosids</taxon>
        <taxon>fabids</taxon>
        <taxon>Malpighiales</taxon>
        <taxon>Rhizophoraceae</taxon>
        <taxon>Rhizophora</taxon>
    </lineage>
</organism>
<proteinExistence type="predicted"/>
<protein>
    <submittedName>
        <fullName evidence="1">Uncharacterized protein</fullName>
    </submittedName>
</protein>
<dbReference type="AlphaFoldDB" id="A0A2P2LDE7"/>
<accession>A0A2P2LDE7</accession>